<name>A0A3M2S5L5_9HYPO</name>
<sequence>MRRPYAIPRIQETEDIANEEVDSMAPGARSQPGTPESSVGDPDEAKSDLNPLRFEHMEGQKLQPPEPAGGEASTLTLSPNSKLDPAWLFEILGWVQTVRQEDSGKEDETAIHLQV</sequence>
<proteinExistence type="predicted"/>
<reference evidence="2 3" key="1">
    <citation type="submission" date="2017-06" db="EMBL/GenBank/DDBJ databases">
        <title>Comparative genomic analysis of Ambrosia Fusariam Clade fungi.</title>
        <authorList>
            <person name="Stajich J.E."/>
            <person name="Carrillo J."/>
            <person name="Kijimoto T."/>
            <person name="Eskalen A."/>
            <person name="O'Donnell K."/>
            <person name="Kasson M."/>
        </authorList>
    </citation>
    <scope>NUCLEOTIDE SEQUENCE [LARGE SCALE GENOMIC DNA]</scope>
    <source>
        <strain evidence="2">UCR3666</strain>
    </source>
</reference>
<dbReference type="Proteomes" id="UP000277212">
    <property type="component" value="Unassembled WGS sequence"/>
</dbReference>
<dbReference type="OrthoDB" id="5080160at2759"/>
<dbReference type="EMBL" id="NKUJ01000133">
    <property type="protein sequence ID" value="RMJ12552.1"/>
    <property type="molecule type" value="Genomic_DNA"/>
</dbReference>
<accession>A0A3M2S5L5</accession>
<feature type="region of interest" description="Disordered" evidence="1">
    <location>
        <begin position="1"/>
        <end position="80"/>
    </location>
</feature>
<feature type="compositionally biased region" description="Basic and acidic residues" evidence="1">
    <location>
        <begin position="43"/>
        <end position="59"/>
    </location>
</feature>
<evidence type="ECO:0000313" key="3">
    <source>
        <dbReference type="Proteomes" id="UP000277212"/>
    </source>
</evidence>
<organism evidence="2 3">
    <name type="scientific">Fusarium kuroshium</name>
    <dbReference type="NCBI Taxonomy" id="2010991"/>
    <lineage>
        <taxon>Eukaryota</taxon>
        <taxon>Fungi</taxon>
        <taxon>Dikarya</taxon>
        <taxon>Ascomycota</taxon>
        <taxon>Pezizomycotina</taxon>
        <taxon>Sordariomycetes</taxon>
        <taxon>Hypocreomycetidae</taxon>
        <taxon>Hypocreales</taxon>
        <taxon>Nectriaceae</taxon>
        <taxon>Fusarium</taxon>
        <taxon>Fusarium solani species complex</taxon>
    </lineage>
</organism>
<feature type="compositionally biased region" description="Acidic residues" evidence="1">
    <location>
        <begin position="13"/>
        <end position="22"/>
    </location>
</feature>
<comment type="caution">
    <text evidence="2">The sequence shown here is derived from an EMBL/GenBank/DDBJ whole genome shotgun (WGS) entry which is preliminary data.</text>
</comment>
<dbReference type="AlphaFoldDB" id="A0A3M2S5L5"/>
<protein>
    <submittedName>
        <fullName evidence="2">Uncharacterized protein</fullName>
    </submittedName>
</protein>
<gene>
    <name evidence="2" type="ORF">CDV36_007819</name>
</gene>
<evidence type="ECO:0000313" key="2">
    <source>
        <dbReference type="EMBL" id="RMJ12552.1"/>
    </source>
</evidence>
<evidence type="ECO:0000256" key="1">
    <source>
        <dbReference type="SAM" id="MobiDB-lite"/>
    </source>
</evidence>
<keyword evidence="3" id="KW-1185">Reference proteome</keyword>